<accession>A0A7E6FH21</accession>
<evidence type="ECO:0000313" key="2">
    <source>
        <dbReference type="RefSeq" id="XP_036366660.1"/>
    </source>
</evidence>
<organism evidence="1 2">
    <name type="scientific">Octopus sinensis</name>
    <name type="common">East Asian common octopus</name>
    <dbReference type="NCBI Taxonomy" id="2607531"/>
    <lineage>
        <taxon>Eukaryota</taxon>
        <taxon>Metazoa</taxon>
        <taxon>Spiralia</taxon>
        <taxon>Lophotrochozoa</taxon>
        <taxon>Mollusca</taxon>
        <taxon>Cephalopoda</taxon>
        <taxon>Coleoidea</taxon>
        <taxon>Octopodiformes</taxon>
        <taxon>Octopoda</taxon>
        <taxon>Incirrata</taxon>
        <taxon>Octopodidae</taxon>
        <taxon>Octopus</taxon>
    </lineage>
</organism>
<keyword evidence="1" id="KW-1185">Reference proteome</keyword>
<dbReference type="Proteomes" id="UP000515154">
    <property type="component" value="Linkage group LG18"/>
</dbReference>
<name>A0A7E6FH21_9MOLL</name>
<dbReference type="RefSeq" id="XP_036366660.1">
    <property type="nucleotide sequence ID" value="XM_036510767.1"/>
</dbReference>
<gene>
    <name evidence="2" type="primary">LOC118766907</name>
</gene>
<reference evidence="2" key="1">
    <citation type="submission" date="2025-08" db="UniProtKB">
        <authorList>
            <consortium name="RefSeq"/>
        </authorList>
    </citation>
    <scope>IDENTIFICATION</scope>
</reference>
<dbReference type="AlphaFoldDB" id="A0A7E6FH21"/>
<protein>
    <submittedName>
        <fullName evidence="2">Uncharacterized protein LOC118766907</fullName>
    </submittedName>
</protein>
<evidence type="ECO:0000313" key="1">
    <source>
        <dbReference type="Proteomes" id="UP000515154"/>
    </source>
</evidence>
<proteinExistence type="predicted"/>
<sequence length="489" mass="55559">MKSFIKRIKRNRYSSVYKYKPDNTSSSSTSRQSPNFAKVLSSTNNSSAVGANMGNPTKFLLPILKNLETEDQHCPSCCLHFRHNLPGIPFSNGKTQSETKYLKHACTCSNDNNRNNHYSGMTFISKELTDTCAKSNCEPSDLITKDLMHTCYGFDQIKDNNCNHSDCDSLSITSYSDMSEFEYSGKQVPYDESLNVGRNSMNPLQNGFMIPNEHKPTNCGLEYHISDTDQETSQFKSKSSMMRHIFFPHLSQYNDERHFDLAEKQHSGKRDLGKRGGLLKPIEKAMKERTMLKPVTRSNTYFGQEPCKRKKNNTANARQRQRIYLCETRRDKSVIKDPNSNKNIVFTSDAISIGDHIGISPDFKENLPNQVNYEYESQNVSLNGNRVFQCYASSVNEVEHSLKSRDDRILFGNKEINSFISNMNATSNGLGADCLSNISLSKRFKVIPNEQNSPDPVTVYSAHPNTNCKKNTSKFSCIFDTFLCCKRKI</sequence>
<dbReference type="KEGG" id="osn:118766907"/>